<proteinExistence type="predicted"/>
<feature type="domain" description="Zn(2)-C6 fungal-type" evidence="3">
    <location>
        <begin position="25"/>
        <end position="44"/>
    </location>
</feature>
<keyword evidence="1" id="KW-0539">Nucleus</keyword>
<dbReference type="AlphaFoldDB" id="A0AAE0M7A6"/>
<dbReference type="CDD" id="cd00067">
    <property type="entry name" value="GAL4"/>
    <property type="match status" value="1"/>
</dbReference>
<evidence type="ECO:0000313" key="5">
    <source>
        <dbReference type="Proteomes" id="UP001283341"/>
    </source>
</evidence>
<dbReference type="GO" id="GO:0008270">
    <property type="term" value="F:zinc ion binding"/>
    <property type="evidence" value="ECO:0007669"/>
    <property type="project" value="InterPro"/>
</dbReference>
<sequence length="106" mass="12026">MSSGAPPSQQNPARKRRAHKRSRNGCMTCKQRHIRCDELKPVCAVFVDTIAQPYRLLYIRSRQVGMGESRPDSGWLGMQAITQPKQALCFYLCSSLQRKGMPSKSR</sequence>
<dbReference type="Proteomes" id="UP001283341">
    <property type="component" value="Unassembled WGS sequence"/>
</dbReference>
<dbReference type="InterPro" id="IPR052400">
    <property type="entry name" value="Zn2-C6_fungal_TF"/>
</dbReference>
<dbReference type="GO" id="GO:0000981">
    <property type="term" value="F:DNA-binding transcription factor activity, RNA polymerase II-specific"/>
    <property type="evidence" value="ECO:0007669"/>
    <property type="project" value="InterPro"/>
</dbReference>
<evidence type="ECO:0000313" key="4">
    <source>
        <dbReference type="EMBL" id="KAK3321947.1"/>
    </source>
</evidence>
<keyword evidence="5" id="KW-1185">Reference proteome</keyword>
<dbReference type="InterPro" id="IPR001138">
    <property type="entry name" value="Zn2Cys6_DnaBD"/>
</dbReference>
<comment type="caution">
    <text evidence="4">The sequence shown here is derived from an EMBL/GenBank/DDBJ whole genome shotgun (WGS) entry which is preliminary data.</text>
</comment>
<dbReference type="PANTHER" id="PTHR47657:SF14">
    <property type="entry name" value="ZN(2)-C6 FUNGAL-TYPE DOMAIN-CONTAINING PROTEIN"/>
    <property type="match status" value="1"/>
</dbReference>
<feature type="compositionally biased region" description="Polar residues" evidence="2">
    <location>
        <begin position="1"/>
        <end position="12"/>
    </location>
</feature>
<evidence type="ECO:0000256" key="1">
    <source>
        <dbReference type="ARBA" id="ARBA00023242"/>
    </source>
</evidence>
<evidence type="ECO:0000259" key="3">
    <source>
        <dbReference type="Pfam" id="PF00172"/>
    </source>
</evidence>
<accession>A0AAE0M7A6</accession>
<dbReference type="InterPro" id="IPR036864">
    <property type="entry name" value="Zn2-C6_fun-type_DNA-bd_sf"/>
</dbReference>
<feature type="compositionally biased region" description="Basic residues" evidence="2">
    <location>
        <begin position="13"/>
        <end position="23"/>
    </location>
</feature>
<reference evidence="4" key="1">
    <citation type="journal article" date="2023" name="Mol. Phylogenet. Evol.">
        <title>Genome-scale phylogeny and comparative genomics of the fungal order Sordariales.</title>
        <authorList>
            <person name="Hensen N."/>
            <person name="Bonometti L."/>
            <person name="Westerberg I."/>
            <person name="Brannstrom I.O."/>
            <person name="Guillou S."/>
            <person name="Cros-Aarteil S."/>
            <person name="Calhoun S."/>
            <person name="Haridas S."/>
            <person name="Kuo A."/>
            <person name="Mondo S."/>
            <person name="Pangilinan J."/>
            <person name="Riley R."/>
            <person name="LaButti K."/>
            <person name="Andreopoulos B."/>
            <person name="Lipzen A."/>
            <person name="Chen C."/>
            <person name="Yan M."/>
            <person name="Daum C."/>
            <person name="Ng V."/>
            <person name="Clum A."/>
            <person name="Steindorff A."/>
            <person name="Ohm R.A."/>
            <person name="Martin F."/>
            <person name="Silar P."/>
            <person name="Natvig D.O."/>
            <person name="Lalanne C."/>
            <person name="Gautier V."/>
            <person name="Ament-Velasquez S.L."/>
            <person name="Kruys A."/>
            <person name="Hutchinson M.I."/>
            <person name="Powell A.J."/>
            <person name="Barry K."/>
            <person name="Miller A.N."/>
            <person name="Grigoriev I.V."/>
            <person name="Debuchy R."/>
            <person name="Gladieux P."/>
            <person name="Hiltunen Thoren M."/>
            <person name="Johannesson H."/>
        </authorList>
    </citation>
    <scope>NUCLEOTIDE SEQUENCE</scope>
    <source>
        <strain evidence="4">CBS 118394</strain>
    </source>
</reference>
<dbReference type="PANTHER" id="PTHR47657">
    <property type="entry name" value="STEROL REGULATORY ELEMENT-BINDING PROTEIN ECM22"/>
    <property type="match status" value="1"/>
</dbReference>
<dbReference type="Pfam" id="PF00172">
    <property type="entry name" value="Zn_clus"/>
    <property type="match status" value="1"/>
</dbReference>
<evidence type="ECO:0000256" key="2">
    <source>
        <dbReference type="SAM" id="MobiDB-lite"/>
    </source>
</evidence>
<dbReference type="SUPFAM" id="SSF57701">
    <property type="entry name" value="Zn2/Cys6 DNA-binding domain"/>
    <property type="match status" value="1"/>
</dbReference>
<gene>
    <name evidence="4" type="ORF">B0H66DRAFT_184518</name>
</gene>
<reference evidence="4" key="2">
    <citation type="submission" date="2023-06" db="EMBL/GenBank/DDBJ databases">
        <authorList>
            <consortium name="Lawrence Berkeley National Laboratory"/>
            <person name="Haridas S."/>
            <person name="Hensen N."/>
            <person name="Bonometti L."/>
            <person name="Westerberg I."/>
            <person name="Brannstrom I.O."/>
            <person name="Guillou S."/>
            <person name="Cros-Aarteil S."/>
            <person name="Calhoun S."/>
            <person name="Kuo A."/>
            <person name="Mondo S."/>
            <person name="Pangilinan J."/>
            <person name="Riley R."/>
            <person name="Labutti K."/>
            <person name="Andreopoulos B."/>
            <person name="Lipzen A."/>
            <person name="Chen C."/>
            <person name="Yanf M."/>
            <person name="Daum C."/>
            <person name="Ng V."/>
            <person name="Clum A."/>
            <person name="Steindorff A."/>
            <person name="Ohm R."/>
            <person name="Martin F."/>
            <person name="Silar P."/>
            <person name="Natvig D."/>
            <person name="Lalanne C."/>
            <person name="Gautier V."/>
            <person name="Ament-Velasquez S.L."/>
            <person name="Kruys A."/>
            <person name="Hutchinson M.I."/>
            <person name="Powell A.J."/>
            <person name="Barry K."/>
            <person name="Miller A.N."/>
            <person name="Grigoriev I.V."/>
            <person name="Debuchy R."/>
            <person name="Gladieux P."/>
            <person name="Thoren M.H."/>
            <person name="Johannesson H."/>
        </authorList>
    </citation>
    <scope>NUCLEOTIDE SEQUENCE</scope>
    <source>
        <strain evidence="4">CBS 118394</strain>
    </source>
</reference>
<name>A0AAE0M7A6_9PEZI</name>
<dbReference type="EMBL" id="JAUEDM010000003">
    <property type="protein sequence ID" value="KAK3321947.1"/>
    <property type="molecule type" value="Genomic_DNA"/>
</dbReference>
<feature type="region of interest" description="Disordered" evidence="2">
    <location>
        <begin position="1"/>
        <end position="24"/>
    </location>
</feature>
<protein>
    <recommendedName>
        <fullName evidence="3">Zn(2)-C6 fungal-type domain-containing protein</fullName>
    </recommendedName>
</protein>
<organism evidence="4 5">
    <name type="scientific">Apodospora peruviana</name>
    <dbReference type="NCBI Taxonomy" id="516989"/>
    <lineage>
        <taxon>Eukaryota</taxon>
        <taxon>Fungi</taxon>
        <taxon>Dikarya</taxon>
        <taxon>Ascomycota</taxon>
        <taxon>Pezizomycotina</taxon>
        <taxon>Sordariomycetes</taxon>
        <taxon>Sordariomycetidae</taxon>
        <taxon>Sordariales</taxon>
        <taxon>Lasiosphaeriaceae</taxon>
        <taxon>Apodospora</taxon>
    </lineage>
</organism>